<reference evidence="6 7" key="1">
    <citation type="submission" date="2018-06" db="EMBL/GenBank/DDBJ databases">
        <title>Genomic Encyclopedia of Archaeal and Bacterial Type Strains, Phase II (KMG-II): from individual species to whole genera.</title>
        <authorList>
            <person name="Goeker M."/>
        </authorList>
    </citation>
    <scope>NUCLEOTIDE SEQUENCE [LARGE SCALE GENOMIC DNA]</scope>
    <source>
        <strain evidence="6 7">DSM 22009</strain>
    </source>
</reference>
<evidence type="ECO:0000256" key="2">
    <source>
        <dbReference type="ARBA" id="ARBA00022692"/>
    </source>
</evidence>
<proteinExistence type="predicted"/>
<evidence type="ECO:0000313" key="6">
    <source>
        <dbReference type="EMBL" id="PZX16473.1"/>
    </source>
</evidence>
<sequence length="118" mass="12435">MKKMMGRAGRVLLAGLFVAGAVQKAVSPEIVEGLLAGYGLPAWLAWPALAFNAFGAIALVCGFWLGPVALALAIYCMLTSVFHFVPEDGWQMSIFIKNWAIAGGLLILSADNLGPDPS</sequence>
<dbReference type="Pfam" id="PF07681">
    <property type="entry name" value="DoxX"/>
    <property type="match status" value="1"/>
</dbReference>
<dbReference type="AlphaFoldDB" id="A0A2W7NA07"/>
<keyword evidence="7" id="KW-1185">Reference proteome</keyword>
<accession>A0A2W7NA07</accession>
<comment type="subcellular location">
    <subcellularLocation>
        <location evidence="1">Membrane</location>
        <topology evidence="1">Multi-pass membrane protein</topology>
    </subcellularLocation>
</comment>
<dbReference type="Proteomes" id="UP000248916">
    <property type="component" value="Unassembled WGS sequence"/>
</dbReference>
<keyword evidence="4 5" id="KW-0472">Membrane</keyword>
<keyword evidence="3 5" id="KW-1133">Transmembrane helix</keyword>
<evidence type="ECO:0000256" key="5">
    <source>
        <dbReference type="SAM" id="Phobius"/>
    </source>
</evidence>
<name>A0A2W7NA07_9RHOB</name>
<gene>
    <name evidence="6" type="ORF">LX81_01842</name>
</gene>
<dbReference type="GO" id="GO:0016020">
    <property type="term" value="C:membrane"/>
    <property type="evidence" value="ECO:0007669"/>
    <property type="project" value="UniProtKB-SubCell"/>
</dbReference>
<evidence type="ECO:0000313" key="7">
    <source>
        <dbReference type="Proteomes" id="UP000248916"/>
    </source>
</evidence>
<dbReference type="EMBL" id="QKZL01000006">
    <property type="protein sequence ID" value="PZX16473.1"/>
    <property type="molecule type" value="Genomic_DNA"/>
</dbReference>
<feature type="transmembrane region" description="Helical" evidence="5">
    <location>
        <begin position="48"/>
        <end position="78"/>
    </location>
</feature>
<evidence type="ECO:0000256" key="1">
    <source>
        <dbReference type="ARBA" id="ARBA00004141"/>
    </source>
</evidence>
<dbReference type="InterPro" id="IPR032808">
    <property type="entry name" value="DoxX"/>
</dbReference>
<comment type="caution">
    <text evidence="6">The sequence shown here is derived from an EMBL/GenBank/DDBJ whole genome shotgun (WGS) entry which is preliminary data.</text>
</comment>
<protein>
    <submittedName>
        <fullName evidence="6">Putative oxidoreductase</fullName>
    </submittedName>
</protein>
<keyword evidence="2 5" id="KW-0812">Transmembrane</keyword>
<organism evidence="6 7">
    <name type="scientific">Palleronia aestuarii</name>
    <dbReference type="NCBI Taxonomy" id="568105"/>
    <lineage>
        <taxon>Bacteria</taxon>
        <taxon>Pseudomonadati</taxon>
        <taxon>Pseudomonadota</taxon>
        <taxon>Alphaproteobacteria</taxon>
        <taxon>Rhodobacterales</taxon>
        <taxon>Roseobacteraceae</taxon>
        <taxon>Palleronia</taxon>
    </lineage>
</organism>
<evidence type="ECO:0000256" key="3">
    <source>
        <dbReference type="ARBA" id="ARBA00022989"/>
    </source>
</evidence>
<evidence type="ECO:0000256" key="4">
    <source>
        <dbReference type="ARBA" id="ARBA00023136"/>
    </source>
</evidence>